<sequence>MGVLLKEGSSAVVIGGAFAGLASAGWLSDSFDQVLVLERDEVADTDAKAYRLLEDLSTQGKSVEAAQEEANRRKGVPQFLHCHGWLAGGLASLDRLFPGFKEDTVRLGALLPSKGQAWTISGTAMVKLPPKARSSFQGLQGTRGYSFPKEEIVNQRSAWTTRFYSLPDELCHNGLNGDHSNNEVEAFDNFTRSLATPDIWEVVQESTPLNNPYTFKGAANALRSYDAWNGPENFCVVGDAFCVLNPRFGNGMTVAAKMAEQLGASVKEHLAATGSTQPSHRALQGLSTAYHKAAGKLTNFPFTLITSWDLMYGGTVGERNRGLVRTLWGWYISRIRELSDNDAEAWQALEGVIQMMKPPQALLASSLIAKVARHVLIKSFWEPALQWVPSSKMFWPLVMAR</sequence>
<dbReference type="EMBL" id="JALJOQ010000292">
    <property type="protein sequence ID" value="KAK9785773.1"/>
    <property type="molecule type" value="Genomic_DNA"/>
</dbReference>
<gene>
    <name evidence="1" type="ORF">WJX73_009006</name>
</gene>
<dbReference type="Gene3D" id="3.50.50.60">
    <property type="entry name" value="FAD/NAD(P)-binding domain"/>
    <property type="match status" value="1"/>
</dbReference>
<accession>A0AAW1NM09</accession>
<proteinExistence type="predicted"/>
<name>A0AAW1NM09_9CHLO</name>
<dbReference type="AlphaFoldDB" id="A0AAW1NM09"/>
<dbReference type="Proteomes" id="UP001465755">
    <property type="component" value="Unassembled WGS sequence"/>
</dbReference>
<evidence type="ECO:0000313" key="1">
    <source>
        <dbReference type="EMBL" id="KAK9785773.1"/>
    </source>
</evidence>
<keyword evidence="2" id="KW-1185">Reference proteome</keyword>
<dbReference type="Gene3D" id="3.30.9.100">
    <property type="match status" value="1"/>
</dbReference>
<dbReference type="InterPro" id="IPR036188">
    <property type="entry name" value="FAD/NAD-bd_sf"/>
</dbReference>
<comment type="caution">
    <text evidence="1">The sequence shown here is derived from an EMBL/GenBank/DDBJ whole genome shotgun (WGS) entry which is preliminary data.</text>
</comment>
<reference evidence="1 2" key="1">
    <citation type="journal article" date="2024" name="Nat. Commun.">
        <title>Phylogenomics reveals the evolutionary origins of lichenization in chlorophyte algae.</title>
        <authorList>
            <person name="Puginier C."/>
            <person name="Libourel C."/>
            <person name="Otte J."/>
            <person name="Skaloud P."/>
            <person name="Haon M."/>
            <person name="Grisel S."/>
            <person name="Petersen M."/>
            <person name="Berrin J.G."/>
            <person name="Delaux P.M."/>
            <person name="Dal Grande F."/>
            <person name="Keller J."/>
        </authorList>
    </citation>
    <scope>NUCLEOTIDE SEQUENCE [LARGE SCALE GENOMIC DNA]</scope>
    <source>
        <strain evidence="1 2">SAG 2036</strain>
    </source>
</reference>
<organism evidence="1 2">
    <name type="scientific">Symbiochloris irregularis</name>
    <dbReference type="NCBI Taxonomy" id="706552"/>
    <lineage>
        <taxon>Eukaryota</taxon>
        <taxon>Viridiplantae</taxon>
        <taxon>Chlorophyta</taxon>
        <taxon>core chlorophytes</taxon>
        <taxon>Trebouxiophyceae</taxon>
        <taxon>Trebouxiales</taxon>
        <taxon>Trebouxiaceae</taxon>
        <taxon>Symbiochloris</taxon>
    </lineage>
</organism>
<evidence type="ECO:0008006" key="3">
    <source>
        <dbReference type="Google" id="ProtNLM"/>
    </source>
</evidence>
<protein>
    <recommendedName>
        <fullName evidence="3">Squalene monooxygenase</fullName>
    </recommendedName>
</protein>
<evidence type="ECO:0000313" key="2">
    <source>
        <dbReference type="Proteomes" id="UP001465755"/>
    </source>
</evidence>
<dbReference type="SUPFAM" id="SSF51905">
    <property type="entry name" value="FAD/NAD(P)-binding domain"/>
    <property type="match status" value="1"/>
</dbReference>